<dbReference type="Pfam" id="PF06441">
    <property type="entry name" value="EHN"/>
    <property type="match status" value="1"/>
</dbReference>
<dbReference type="InterPro" id="IPR010497">
    <property type="entry name" value="Epoxide_hydro_N"/>
</dbReference>
<dbReference type="PIRSF" id="PIRSF001112">
    <property type="entry name" value="Epoxide_hydrolase"/>
    <property type="match status" value="1"/>
</dbReference>
<dbReference type="InterPro" id="IPR029058">
    <property type="entry name" value="AB_hydrolase_fold"/>
</dbReference>
<organism evidence="6 7">
    <name type="scientific">Streptosporangium roseum (strain ATCC 12428 / DSM 43021 / JCM 3005 / KCTC 9067 / NCIMB 10171 / NRRL 2505 / NI 9100)</name>
    <dbReference type="NCBI Taxonomy" id="479432"/>
    <lineage>
        <taxon>Bacteria</taxon>
        <taxon>Bacillati</taxon>
        <taxon>Actinomycetota</taxon>
        <taxon>Actinomycetes</taxon>
        <taxon>Streptosporangiales</taxon>
        <taxon>Streptosporangiaceae</taxon>
        <taxon>Streptosporangium</taxon>
    </lineage>
</organism>
<comment type="similarity">
    <text evidence="1">Belongs to the peptidase S33 family.</text>
</comment>
<evidence type="ECO:0000313" key="7">
    <source>
        <dbReference type="Proteomes" id="UP000002029"/>
    </source>
</evidence>
<dbReference type="eggNOG" id="COG0596">
    <property type="taxonomic scope" value="Bacteria"/>
</dbReference>
<evidence type="ECO:0000313" key="6">
    <source>
        <dbReference type="EMBL" id="ACZ85927.1"/>
    </source>
</evidence>
<dbReference type="InterPro" id="IPR000639">
    <property type="entry name" value="Epox_hydrolase-like"/>
</dbReference>
<dbReference type="AlphaFoldDB" id="D2B8D7"/>
<keyword evidence="7" id="KW-1185">Reference proteome</keyword>
<dbReference type="SUPFAM" id="SSF53474">
    <property type="entry name" value="alpha/beta-Hydrolases"/>
    <property type="match status" value="1"/>
</dbReference>
<proteinExistence type="inferred from homology"/>
<feature type="compositionally biased region" description="Low complexity" evidence="4">
    <location>
        <begin position="322"/>
        <end position="342"/>
    </location>
</feature>
<feature type="region of interest" description="Disordered" evidence="4">
    <location>
        <begin position="322"/>
        <end position="352"/>
    </location>
</feature>
<dbReference type="OrthoDB" id="5171248at2"/>
<keyword evidence="3 6" id="KW-0378">Hydrolase</keyword>
<protein>
    <submittedName>
        <fullName evidence="6">Microsomal epoxide hydrolase</fullName>
        <ecNumber evidence="6">3.3.2.9</ecNumber>
    </submittedName>
</protein>
<sequence>MTNTRSFRIDIPQAQLDDLGARLANTRWPEELPGVGWSRGVPLGYLKDLAEYWRTGYDWRAREAALNAYPQYLTTIDEQNLHFLHVPSPEPDATPLLLLHGWPGGFTDFLDVIGPLSDPRAHGGDPADAFHLVIPSLPGFGFSTPLAGPGMNAARMAGVLVRLMAQLGFQRYGVHGYDTGSWVAPQMGRQDPDRVVGVHVNAMITFPIGAEGEMEGLSEVEQRRWQAMQNFNDGYLQCNSKRPQTVTYGLHDSPVGQLAWIVEKFKELTDPEDGLPEDSIDRDRILTDVCLYWLTGTAGSAAQIYYEEISANAWDAEAAGDWSADSGASAGADAGDWNAGSGDSTGAGAGWGEGAEEWAASQPGTVPTGVLVSNHDVTIRRWAERDHHVVHWTELGKGGHFLAMEAPDLLVGDVREFFRKVR</sequence>
<dbReference type="HOGENOM" id="CLU_019414_0_1_11"/>
<feature type="domain" description="Epoxide hydrolase N-terminal" evidence="5">
    <location>
        <begin position="5"/>
        <end position="109"/>
    </location>
</feature>
<dbReference type="KEGG" id="sro:Sros_2973"/>
<feature type="compositionally biased region" description="Gly residues" evidence="4">
    <location>
        <begin position="343"/>
        <end position="352"/>
    </location>
</feature>
<evidence type="ECO:0000259" key="5">
    <source>
        <dbReference type="Pfam" id="PF06441"/>
    </source>
</evidence>
<reference evidence="6 7" key="1">
    <citation type="journal article" date="2010" name="Stand. Genomic Sci.">
        <title>Complete genome sequence of Streptosporangium roseum type strain (NI 9100).</title>
        <authorList>
            <person name="Nolan M."/>
            <person name="Sikorski J."/>
            <person name="Jando M."/>
            <person name="Lucas S."/>
            <person name="Lapidus A."/>
            <person name="Glavina Del Rio T."/>
            <person name="Chen F."/>
            <person name="Tice H."/>
            <person name="Pitluck S."/>
            <person name="Cheng J.F."/>
            <person name="Chertkov O."/>
            <person name="Sims D."/>
            <person name="Meincke L."/>
            <person name="Brettin T."/>
            <person name="Han C."/>
            <person name="Detter J.C."/>
            <person name="Bruce D."/>
            <person name="Goodwin L."/>
            <person name="Land M."/>
            <person name="Hauser L."/>
            <person name="Chang Y.J."/>
            <person name="Jeffries C.D."/>
            <person name="Ivanova N."/>
            <person name="Mavromatis K."/>
            <person name="Mikhailova N."/>
            <person name="Chen A."/>
            <person name="Palaniappan K."/>
            <person name="Chain P."/>
            <person name="Rohde M."/>
            <person name="Goker M."/>
            <person name="Bristow J."/>
            <person name="Eisen J.A."/>
            <person name="Markowitz V."/>
            <person name="Hugenholtz P."/>
            <person name="Kyrpides N.C."/>
            <person name="Klenk H.P."/>
        </authorList>
    </citation>
    <scope>NUCLEOTIDE SEQUENCE [LARGE SCALE GENOMIC DNA]</scope>
    <source>
        <strain evidence="7">ATCC 12428 / DSM 43021 / JCM 3005 / NI 9100</strain>
    </source>
</reference>
<dbReference type="GO" id="GO:0097176">
    <property type="term" value="P:epoxide metabolic process"/>
    <property type="evidence" value="ECO:0007669"/>
    <property type="project" value="TreeGrafter"/>
</dbReference>
<gene>
    <name evidence="6" type="ordered locus">Sros_2973</name>
</gene>
<dbReference type="RefSeq" id="WP_012889672.1">
    <property type="nucleotide sequence ID" value="NC_013595.1"/>
</dbReference>
<accession>D2B8D7</accession>
<dbReference type="EC" id="3.3.2.9" evidence="6"/>
<dbReference type="EMBL" id="CP001814">
    <property type="protein sequence ID" value="ACZ85927.1"/>
    <property type="molecule type" value="Genomic_DNA"/>
</dbReference>
<evidence type="ECO:0000256" key="1">
    <source>
        <dbReference type="ARBA" id="ARBA00010088"/>
    </source>
</evidence>
<dbReference type="Gene3D" id="3.40.50.1820">
    <property type="entry name" value="alpha/beta hydrolase"/>
    <property type="match status" value="1"/>
</dbReference>
<keyword evidence="2" id="KW-0058">Aromatic hydrocarbons catabolism</keyword>
<name>D2B8D7_STRRD</name>
<dbReference type="GO" id="GO:0033961">
    <property type="term" value="F:cis-stilbene-oxide hydrolase activity"/>
    <property type="evidence" value="ECO:0007669"/>
    <property type="project" value="UniProtKB-EC"/>
</dbReference>
<evidence type="ECO:0000256" key="4">
    <source>
        <dbReference type="SAM" id="MobiDB-lite"/>
    </source>
</evidence>
<dbReference type="InterPro" id="IPR016292">
    <property type="entry name" value="Epoxide_hydrolase"/>
</dbReference>
<evidence type="ECO:0000256" key="2">
    <source>
        <dbReference type="ARBA" id="ARBA00022797"/>
    </source>
</evidence>
<evidence type="ECO:0000256" key="3">
    <source>
        <dbReference type="ARBA" id="ARBA00022801"/>
    </source>
</evidence>
<dbReference type="PANTHER" id="PTHR21661:SF35">
    <property type="entry name" value="EPOXIDE HYDROLASE"/>
    <property type="match status" value="1"/>
</dbReference>
<dbReference type="PRINTS" id="PR00412">
    <property type="entry name" value="EPOXHYDRLASE"/>
</dbReference>
<dbReference type="Proteomes" id="UP000002029">
    <property type="component" value="Chromosome"/>
</dbReference>
<dbReference type="PANTHER" id="PTHR21661">
    <property type="entry name" value="EPOXIDE HYDROLASE 1-RELATED"/>
    <property type="match status" value="1"/>
</dbReference>